<dbReference type="SUPFAM" id="SSF54427">
    <property type="entry name" value="NTF2-like"/>
    <property type="match status" value="1"/>
</dbReference>
<reference evidence="4" key="1">
    <citation type="journal article" date="2019" name="Int. J. Syst. Evol. Microbiol.">
        <title>The Global Catalogue of Microorganisms (GCM) 10K type strain sequencing project: providing services to taxonomists for standard genome sequencing and annotation.</title>
        <authorList>
            <consortium name="The Broad Institute Genomics Platform"/>
            <consortium name="The Broad Institute Genome Sequencing Center for Infectious Disease"/>
            <person name="Wu L."/>
            <person name="Ma J."/>
        </authorList>
    </citation>
    <scope>NUCLEOTIDE SEQUENCE [LARGE SCALE GENOMIC DNA]</scope>
    <source>
        <strain evidence="4">CGMCC 1.15103</strain>
    </source>
</reference>
<sequence length="190" mass="20519">MTFDNTLRRGLAAAVFALSVAVLVPSQTALAKDAKAKADIVLVDPHDKHAVRNVDNVLTLYEMMINENKAEEGTARFLVPGYVQHNPLIADGSVALGKYFAGVKSAHPGAHVVVHKIIAVGDYVFAHVNFLNLLTDDPDDKGVAGVDIYRMNAEGKAVEHWDALQLVGDPKNSAPWVAPNIPRANSNKMF</sequence>
<feature type="chain" id="PRO_5045437196" description="SnoaL-like domain-containing protein" evidence="1">
    <location>
        <begin position="32"/>
        <end position="190"/>
    </location>
</feature>
<comment type="caution">
    <text evidence="3">The sequence shown here is derived from an EMBL/GenBank/DDBJ whole genome shotgun (WGS) entry which is preliminary data.</text>
</comment>
<dbReference type="Pfam" id="PF12680">
    <property type="entry name" value="SnoaL_2"/>
    <property type="match status" value="1"/>
</dbReference>
<feature type="signal peptide" evidence="1">
    <location>
        <begin position="1"/>
        <end position="31"/>
    </location>
</feature>
<gene>
    <name evidence="3" type="ORF">GCM10011400_00840</name>
</gene>
<evidence type="ECO:0000259" key="2">
    <source>
        <dbReference type="Pfam" id="PF12680"/>
    </source>
</evidence>
<keyword evidence="1" id="KW-0732">Signal</keyword>
<evidence type="ECO:0000313" key="3">
    <source>
        <dbReference type="EMBL" id="GGC18352.1"/>
    </source>
</evidence>
<organism evidence="3 4">
    <name type="scientific">Paraburkholderia caffeinilytica</name>
    <dbReference type="NCBI Taxonomy" id="1761016"/>
    <lineage>
        <taxon>Bacteria</taxon>
        <taxon>Pseudomonadati</taxon>
        <taxon>Pseudomonadota</taxon>
        <taxon>Betaproteobacteria</taxon>
        <taxon>Burkholderiales</taxon>
        <taxon>Burkholderiaceae</taxon>
        <taxon>Paraburkholderia</taxon>
    </lineage>
</organism>
<evidence type="ECO:0000313" key="4">
    <source>
        <dbReference type="Proteomes" id="UP000602004"/>
    </source>
</evidence>
<dbReference type="RefSeq" id="WP_115780782.1">
    <property type="nucleotide sequence ID" value="NZ_BMHL01000001.1"/>
</dbReference>
<protein>
    <recommendedName>
        <fullName evidence="2">SnoaL-like domain-containing protein</fullName>
    </recommendedName>
</protein>
<proteinExistence type="predicted"/>
<dbReference type="Gene3D" id="3.10.450.50">
    <property type="match status" value="1"/>
</dbReference>
<keyword evidence="4" id="KW-1185">Reference proteome</keyword>
<feature type="domain" description="SnoaL-like" evidence="2">
    <location>
        <begin position="65"/>
        <end position="160"/>
    </location>
</feature>
<name>A0ABQ1L2U0_9BURK</name>
<dbReference type="InterPro" id="IPR037401">
    <property type="entry name" value="SnoaL-like"/>
</dbReference>
<dbReference type="Proteomes" id="UP000602004">
    <property type="component" value="Unassembled WGS sequence"/>
</dbReference>
<evidence type="ECO:0000256" key="1">
    <source>
        <dbReference type="SAM" id="SignalP"/>
    </source>
</evidence>
<dbReference type="EMBL" id="BMHL01000001">
    <property type="protein sequence ID" value="GGC18352.1"/>
    <property type="molecule type" value="Genomic_DNA"/>
</dbReference>
<accession>A0ABQ1L2U0</accession>
<dbReference type="InterPro" id="IPR032710">
    <property type="entry name" value="NTF2-like_dom_sf"/>
</dbReference>